<evidence type="ECO:0000313" key="16">
    <source>
        <dbReference type="Proteomes" id="UP000886653"/>
    </source>
</evidence>
<evidence type="ECO:0000256" key="6">
    <source>
        <dbReference type="ARBA" id="ARBA00022574"/>
    </source>
</evidence>
<dbReference type="GO" id="GO:0006914">
    <property type="term" value="P:autophagy"/>
    <property type="evidence" value="ECO:0007669"/>
    <property type="project" value="UniProtKB-KW"/>
</dbReference>
<accession>A0A9P6NEH7</accession>
<dbReference type="AlphaFoldDB" id="A0A9P6NEH7"/>
<dbReference type="EMBL" id="MU167279">
    <property type="protein sequence ID" value="KAG0145320.1"/>
    <property type="molecule type" value="Genomic_DNA"/>
</dbReference>
<sequence length="489" mass="51855">MPGSSRPYDPTLKTTYKSDPSLLCVNFNQDYTCISVGTRSGYAIHNCDPFGRVYAKGDGAVGIVEMLFCTSLVALVGTGDRPSPSTRKLQIVNTKRQSTICELTFPTAVLAVKLNRRRLVVVLEEQIYLYDISNMKLLQTLDTSPNPGGICALAPSSESSYLAFPSPLPSPSTPFSNAPPTPASSTSVSTGDVYLYDALSSSVTNVIQAHKAPLAIISFNSTGTLMATASDKGTVIRVFSVPNGEKVFQFRRGSYSARIFSISFNAVSSLLAVSSDTDTVHIFKLVSRGYKAGAGVGAPRKPGALTTRSLSMGDVPDPGGEDDDASITSSSGGRYHGSGLDGNISSGRNPQLGGYEAYIENKRGSVGSFGGSLRKKSFNIGRSLAGAAGGYLPNTLTELWDPQRDFAFLKLPSSGIRTVVALSSTAPQVMVVSSEGVLYCYHIDLENGGEGILQKNHNLLEGLDSYDSYSPTQGSQQRRTGEGGEFTDS</sequence>
<keyword evidence="10" id="KW-0072">Autophagy</keyword>
<evidence type="ECO:0000256" key="9">
    <source>
        <dbReference type="ARBA" id="ARBA00022927"/>
    </source>
</evidence>
<comment type="similarity">
    <text evidence="12">Belongs to the WD repeat PROPPIN family.</text>
</comment>
<feature type="compositionally biased region" description="Polar residues" evidence="14">
    <location>
        <begin position="467"/>
        <end position="478"/>
    </location>
</feature>
<evidence type="ECO:0000256" key="1">
    <source>
        <dbReference type="ARBA" id="ARBA00004148"/>
    </source>
</evidence>
<organism evidence="15 16">
    <name type="scientific">Cronartium quercuum f. sp. fusiforme G11</name>
    <dbReference type="NCBI Taxonomy" id="708437"/>
    <lineage>
        <taxon>Eukaryota</taxon>
        <taxon>Fungi</taxon>
        <taxon>Dikarya</taxon>
        <taxon>Basidiomycota</taxon>
        <taxon>Pucciniomycotina</taxon>
        <taxon>Pucciniomycetes</taxon>
        <taxon>Pucciniales</taxon>
        <taxon>Coleosporiaceae</taxon>
        <taxon>Cronartium</taxon>
    </lineage>
</organism>
<keyword evidence="9" id="KW-0653">Protein transport</keyword>
<keyword evidence="11" id="KW-0472">Membrane</keyword>
<dbReference type="FunFam" id="2.130.10.10:FF:000965">
    <property type="entry name" value="Autophagy-like protein 18 Atg18"/>
    <property type="match status" value="1"/>
</dbReference>
<name>A0A9P6NEH7_9BASI</name>
<evidence type="ECO:0000256" key="5">
    <source>
        <dbReference type="ARBA" id="ARBA00022554"/>
    </source>
</evidence>
<evidence type="ECO:0000256" key="4">
    <source>
        <dbReference type="ARBA" id="ARBA00022448"/>
    </source>
</evidence>
<evidence type="ECO:0000256" key="14">
    <source>
        <dbReference type="SAM" id="MobiDB-lite"/>
    </source>
</evidence>
<dbReference type="SMART" id="SM00320">
    <property type="entry name" value="WD40"/>
    <property type="match status" value="2"/>
</dbReference>
<reference evidence="15" key="1">
    <citation type="submission" date="2013-11" db="EMBL/GenBank/DDBJ databases">
        <title>Genome sequence of the fusiform rust pathogen reveals effectors for host alternation and coevolution with pine.</title>
        <authorList>
            <consortium name="DOE Joint Genome Institute"/>
            <person name="Smith K."/>
            <person name="Pendleton A."/>
            <person name="Kubisiak T."/>
            <person name="Anderson C."/>
            <person name="Salamov A."/>
            <person name="Aerts A."/>
            <person name="Riley R."/>
            <person name="Clum A."/>
            <person name="Lindquist E."/>
            <person name="Ence D."/>
            <person name="Campbell M."/>
            <person name="Kronenberg Z."/>
            <person name="Feau N."/>
            <person name="Dhillon B."/>
            <person name="Hamelin R."/>
            <person name="Burleigh J."/>
            <person name="Smith J."/>
            <person name="Yandell M."/>
            <person name="Nelson C."/>
            <person name="Grigoriev I."/>
            <person name="Davis J."/>
        </authorList>
    </citation>
    <scope>NUCLEOTIDE SEQUENCE</scope>
    <source>
        <strain evidence="15">G11</strain>
    </source>
</reference>
<evidence type="ECO:0000256" key="11">
    <source>
        <dbReference type="ARBA" id="ARBA00023136"/>
    </source>
</evidence>
<dbReference type="InterPro" id="IPR036322">
    <property type="entry name" value="WD40_repeat_dom_sf"/>
</dbReference>
<dbReference type="Gene3D" id="2.130.10.10">
    <property type="entry name" value="YVTN repeat-like/Quinoprotein amine dehydrogenase"/>
    <property type="match status" value="1"/>
</dbReference>
<dbReference type="PANTHER" id="PTHR11227">
    <property type="entry name" value="WD-REPEAT PROTEIN INTERACTING WITH PHOSPHOINOSIDES WIPI -RELATED"/>
    <property type="match status" value="1"/>
</dbReference>
<dbReference type="InterPro" id="IPR048720">
    <property type="entry name" value="PROPPIN"/>
</dbReference>
<comment type="caution">
    <text evidence="15">The sequence shown here is derived from an EMBL/GenBank/DDBJ whole genome shotgun (WGS) entry which is preliminary data.</text>
</comment>
<feature type="region of interest" description="Disordered" evidence="14">
    <location>
        <begin position="464"/>
        <end position="489"/>
    </location>
</feature>
<evidence type="ECO:0000256" key="3">
    <source>
        <dbReference type="ARBA" id="ARBA00004623"/>
    </source>
</evidence>
<evidence type="ECO:0000256" key="7">
    <source>
        <dbReference type="ARBA" id="ARBA00022737"/>
    </source>
</evidence>
<protein>
    <recommendedName>
        <fullName evidence="13">Autophagy-related protein 18</fullName>
    </recommendedName>
</protein>
<dbReference type="GO" id="GO:0015031">
    <property type="term" value="P:protein transport"/>
    <property type="evidence" value="ECO:0007669"/>
    <property type="project" value="UniProtKB-KW"/>
</dbReference>
<evidence type="ECO:0000256" key="10">
    <source>
        <dbReference type="ARBA" id="ARBA00023006"/>
    </source>
</evidence>
<dbReference type="GO" id="GO:0005774">
    <property type="term" value="C:vacuolar membrane"/>
    <property type="evidence" value="ECO:0007669"/>
    <property type="project" value="UniProtKB-SubCell"/>
</dbReference>
<keyword evidence="8" id="KW-0967">Endosome</keyword>
<evidence type="ECO:0000256" key="13">
    <source>
        <dbReference type="ARBA" id="ARBA00039247"/>
    </source>
</evidence>
<evidence type="ECO:0000256" key="8">
    <source>
        <dbReference type="ARBA" id="ARBA00022753"/>
    </source>
</evidence>
<keyword evidence="16" id="KW-1185">Reference proteome</keyword>
<dbReference type="SUPFAM" id="SSF50978">
    <property type="entry name" value="WD40 repeat-like"/>
    <property type="match status" value="1"/>
</dbReference>
<dbReference type="GO" id="GO:0034045">
    <property type="term" value="C:phagophore assembly site membrane"/>
    <property type="evidence" value="ECO:0007669"/>
    <property type="project" value="UniProtKB-SubCell"/>
</dbReference>
<dbReference type="Proteomes" id="UP000886653">
    <property type="component" value="Unassembled WGS sequence"/>
</dbReference>
<evidence type="ECO:0000256" key="12">
    <source>
        <dbReference type="ARBA" id="ARBA00025740"/>
    </source>
</evidence>
<evidence type="ECO:0000313" key="15">
    <source>
        <dbReference type="EMBL" id="KAG0145320.1"/>
    </source>
</evidence>
<dbReference type="GO" id="GO:0010008">
    <property type="term" value="C:endosome membrane"/>
    <property type="evidence" value="ECO:0007669"/>
    <property type="project" value="UniProtKB-SubCell"/>
</dbReference>
<comment type="subcellular location">
    <subcellularLocation>
        <location evidence="2">Endosome membrane</location>
        <topology evidence="2">Peripheral membrane protein</topology>
    </subcellularLocation>
    <subcellularLocation>
        <location evidence="3">Preautophagosomal structure membrane</location>
        <topology evidence="3">Peripheral membrane protein</topology>
    </subcellularLocation>
    <subcellularLocation>
        <location evidence="1">Vacuole membrane</location>
        <topology evidence="1">Peripheral membrane protein</topology>
    </subcellularLocation>
</comment>
<keyword evidence="6" id="KW-0853">WD repeat</keyword>
<dbReference type="InterPro" id="IPR015943">
    <property type="entry name" value="WD40/YVTN_repeat-like_dom_sf"/>
</dbReference>
<dbReference type="InterPro" id="IPR001680">
    <property type="entry name" value="WD40_rpt"/>
</dbReference>
<dbReference type="Pfam" id="PF21032">
    <property type="entry name" value="PROPPIN"/>
    <property type="match status" value="3"/>
</dbReference>
<keyword evidence="4" id="KW-0813">Transport</keyword>
<keyword evidence="5" id="KW-0926">Vacuole</keyword>
<keyword evidence="7" id="KW-0677">Repeat</keyword>
<evidence type="ECO:0000256" key="2">
    <source>
        <dbReference type="ARBA" id="ARBA00004481"/>
    </source>
</evidence>
<gene>
    <name evidence="15" type="ORF">CROQUDRAFT_45983</name>
</gene>
<feature type="region of interest" description="Disordered" evidence="14">
    <location>
        <begin position="297"/>
        <end position="348"/>
    </location>
</feature>
<dbReference type="OrthoDB" id="1667587at2759"/>
<proteinExistence type="inferred from homology"/>